<name>A0A3S1IM34_9CYAN</name>
<proteinExistence type="predicted"/>
<evidence type="ECO:0000313" key="2">
    <source>
        <dbReference type="EMBL" id="RUS99371.1"/>
    </source>
</evidence>
<dbReference type="InterPro" id="IPR029068">
    <property type="entry name" value="Glyas_Bleomycin-R_OHBP_Dase"/>
</dbReference>
<feature type="domain" description="Glyoxalase/fosfomycin resistance/dioxygenase" evidence="1">
    <location>
        <begin position="4"/>
        <end position="120"/>
    </location>
</feature>
<dbReference type="AlphaFoldDB" id="A0A3S1IM34"/>
<reference evidence="2" key="1">
    <citation type="submission" date="2018-12" db="EMBL/GenBank/DDBJ databases">
        <authorList>
            <person name="Will S."/>
            <person name="Neumann-Schaal M."/>
            <person name="Henke P."/>
        </authorList>
    </citation>
    <scope>NUCLEOTIDE SEQUENCE</scope>
    <source>
        <strain evidence="2">PCC 7102</strain>
    </source>
</reference>
<organism evidence="2 3">
    <name type="scientific">Dulcicalothrix desertica PCC 7102</name>
    <dbReference type="NCBI Taxonomy" id="232991"/>
    <lineage>
        <taxon>Bacteria</taxon>
        <taxon>Bacillati</taxon>
        <taxon>Cyanobacteriota</taxon>
        <taxon>Cyanophyceae</taxon>
        <taxon>Nostocales</taxon>
        <taxon>Calotrichaceae</taxon>
        <taxon>Dulcicalothrix</taxon>
    </lineage>
</organism>
<dbReference type="RefSeq" id="WP_127085876.1">
    <property type="nucleotide sequence ID" value="NZ_RSCL01000026.1"/>
</dbReference>
<comment type="caution">
    <text evidence="2">The sequence shown here is derived from an EMBL/GenBank/DDBJ whole genome shotgun (WGS) entry which is preliminary data.</text>
</comment>
<sequence length="143" mass="16748">MKTIFHLAFPITDVAQAKAYYVDGLGCIPGRENRHALILNLYGHQLVAHTTKEPLEPQRGIYPRHFGLVFTEEKDWEELLDRALRRQLLFREEAKERFVGSPLEHKTFFLEDPFYNLMEFKFYRDSEAIFGSPEFGLIGERGL</sequence>
<accession>A0A3S1IM34</accession>
<evidence type="ECO:0000313" key="3">
    <source>
        <dbReference type="Proteomes" id="UP000271624"/>
    </source>
</evidence>
<keyword evidence="3" id="KW-1185">Reference proteome</keyword>
<dbReference type="Proteomes" id="UP000271624">
    <property type="component" value="Unassembled WGS sequence"/>
</dbReference>
<dbReference type="SUPFAM" id="SSF54593">
    <property type="entry name" value="Glyoxalase/Bleomycin resistance protein/Dihydroxybiphenyl dioxygenase"/>
    <property type="match status" value="1"/>
</dbReference>
<evidence type="ECO:0000259" key="1">
    <source>
        <dbReference type="Pfam" id="PF00903"/>
    </source>
</evidence>
<dbReference type="OrthoDB" id="793940at2"/>
<dbReference type="InterPro" id="IPR004360">
    <property type="entry name" value="Glyas_Fos-R_dOase_dom"/>
</dbReference>
<dbReference type="Pfam" id="PF00903">
    <property type="entry name" value="Glyoxalase"/>
    <property type="match status" value="1"/>
</dbReference>
<protein>
    <submittedName>
        <fullName evidence="2">Glyoxalase</fullName>
    </submittedName>
</protein>
<dbReference type="Gene3D" id="3.10.180.10">
    <property type="entry name" value="2,3-Dihydroxybiphenyl 1,2-Dioxygenase, domain 1"/>
    <property type="match status" value="1"/>
</dbReference>
<dbReference type="EMBL" id="RSCL01000026">
    <property type="protein sequence ID" value="RUS99371.1"/>
    <property type="molecule type" value="Genomic_DNA"/>
</dbReference>
<gene>
    <name evidence="2" type="ORF">DSM106972_078130</name>
</gene>
<dbReference type="PANTHER" id="PTHR39434:SF1">
    <property type="entry name" value="VOC DOMAIN-CONTAINING PROTEIN"/>
    <property type="match status" value="1"/>
</dbReference>
<reference evidence="2" key="2">
    <citation type="journal article" date="2019" name="Genome Biol. Evol.">
        <title>Day and night: Metabolic profiles and evolutionary relationships of six axenic non-marine cyanobacteria.</title>
        <authorList>
            <person name="Will S.E."/>
            <person name="Henke P."/>
            <person name="Boedeker C."/>
            <person name="Huang S."/>
            <person name="Brinkmann H."/>
            <person name="Rohde M."/>
            <person name="Jarek M."/>
            <person name="Friedl T."/>
            <person name="Seufert S."/>
            <person name="Schumacher M."/>
            <person name="Overmann J."/>
            <person name="Neumann-Schaal M."/>
            <person name="Petersen J."/>
        </authorList>
    </citation>
    <scope>NUCLEOTIDE SEQUENCE [LARGE SCALE GENOMIC DNA]</scope>
    <source>
        <strain evidence="2">PCC 7102</strain>
    </source>
</reference>
<dbReference type="PANTHER" id="PTHR39434">
    <property type="match status" value="1"/>
</dbReference>